<dbReference type="Proteomes" id="UP000075884">
    <property type="component" value="Unassembled WGS sequence"/>
</dbReference>
<comment type="similarity">
    <text evidence="2">Belongs to the sulfatase family.</text>
</comment>
<keyword evidence="3 7" id="KW-0732">Signal</keyword>
<dbReference type="VEuPathDB" id="VectorBase:ADIR009120"/>
<feature type="chain" id="PRO_5008130173" description="Sulfatase N-terminal domain-containing protein" evidence="7">
    <location>
        <begin position="20"/>
        <end position="498"/>
    </location>
</feature>
<dbReference type="SUPFAM" id="SSF53649">
    <property type="entry name" value="Alkaline phosphatase-like"/>
    <property type="match status" value="1"/>
</dbReference>
<dbReference type="GO" id="GO:0005539">
    <property type="term" value="F:glycosaminoglycan binding"/>
    <property type="evidence" value="ECO:0007669"/>
    <property type="project" value="TreeGrafter"/>
</dbReference>
<evidence type="ECO:0000256" key="3">
    <source>
        <dbReference type="ARBA" id="ARBA00022729"/>
    </source>
</evidence>
<reference evidence="10" key="1">
    <citation type="submission" date="2013-03" db="EMBL/GenBank/DDBJ databases">
        <title>The Genome Sequence of Anopheles dirus WRAIR2.</title>
        <authorList>
            <consortium name="The Broad Institute Genomics Platform"/>
            <person name="Neafsey D.E."/>
            <person name="Walton C."/>
            <person name="Walker B."/>
            <person name="Young S.K."/>
            <person name="Zeng Q."/>
            <person name="Gargeya S."/>
            <person name="Fitzgerald M."/>
            <person name="Haas B."/>
            <person name="Abouelleil A."/>
            <person name="Allen A.W."/>
            <person name="Alvarado L."/>
            <person name="Arachchi H.M."/>
            <person name="Berlin A.M."/>
            <person name="Chapman S.B."/>
            <person name="Gainer-Dewar J."/>
            <person name="Goldberg J."/>
            <person name="Griggs A."/>
            <person name="Gujja S."/>
            <person name="Hansen M."/>
            <person name="Howarth C."/>
            <person name="Imamovic A."/>
            <person name="Ireland A."/>
            <person name="Larimer J."/>
            <person name="McCowan C."/>
            <person name="Murphy C."/>
            <person name="Pearson M."/>
            <person name="Poon T.W."/>
            <person name="Priest M."/>
            <person name="Roberts A."/>
            <person name="Saif S."/>
            <person name="Shea T."/>
            <person name="Sisk P."/>
            <person name="Sykes S."/>
            <person name="Wortman J."/>
            <person name="Nusbaum C."/>
            <person name="Birren B."/>
        </authorList>
    </citation>
    <scope>NUCLEOTIDE SEQUENCE [LARGE SCALE GENOMIC DNA]</scope>
    <source>
        <strain evidence="10">WRAIR2</strain>
    </source>
</reference>
<dbReference type="CDD" id="cd16147">
    <property type="entry name" value="G6S"/>
    <property type="match status" value="1"/>
</dbReference>
<evidence type="ECO:0000313" key="9">
    <source>
        <dbReference type="EnsemblMetazoa" id="ADIR009120-PA"/>
    </source>
</evidence>
<dbReference type="InterPro" id="IPR012251">
    <property type="entry name" value="GlcNAc_6-SO4ase"/>
</dbReference>
<evidence type="ECO:0000256" key="6">
    <source>
        <dbReference type="PIRSR" id="PIRSR036666-50"/>
    </source>
</evidence>
<dbReference type="AlphaFoldDB" id="A0A182NN85"/>
<keyword evidence="4" id="KW-0378">Hydrolase</keyword>
<proteinExistence type="inferred from homology"/>
<feature type="signal peptide" evidence="7">
    <location>
        <begin position="1"/>
        <end position="19"/>
    </location>
</feature>
<dbReference type="PROSITE" id="PS00149">
    <property type="entry name" value="SULFATASE_2"/>
    <property type="match status" value="1"/>
</dbReference>
<sequence length="498" mass="56215">MPYSIVACLLLFVAGGCCTSRYEADARNSGHNFVVILTDDQDIMLNGMSPMSNTLRLIANKGLTFTNAFTTSPVCCPSRSSILTGKYAHNHKTTNNSHAGGCYGSFWQQTIEPMALPVLLSNAGYDTFYAGKYLNEYFSEVVPPGWSQWFGLHGNSLYYNFTVTENGKATRYTDAYFTDYLTAKSLDFLNNTSARKPFFVMVAPPAPHAPFTPADRHKDLFPNAKAIRTPNFNISSNPLEKHWLLTMQPRTLPAEYIDKIDTIHRKRWQTLMAVDDMVEGIVGLLEAKNLLENTYIFFTSDNGFHLGQFSQAYDKRQPYETDIRVPLLVRGPSVDPKTVQHSAVALIDIVPTILQLANLELSSSLDGRPLPLNSDRKDVIERQILIEYWGEGNFETYNSQCPWSAQDKLQLCTVDAACHCQDAWNNTFNCVRHLGEDLNFIYCEFKDHQNFVEAYDISNDLYEMNNIGYEILPSIRAKYSLALQNLTSCIGPTCNIIY</sequence>
<organism evidence="9 10">
    <name type="scientific">Anopheles dirus</name>
    <dbReference type="NCBI Taxonomy" id="7168"/>
    <lineage>
        <taxon>Eukaryota</taxon>
        <taxon>Metazoa</taxon>
        <taxon>Ecdysozoa</taxon>
        <taxon>Arthropoda</taxon>
        <taxon>Hexapoda</taxon>
        <taxon>Insecta</taxon>
        <taxon>Pterygota</taxon>
        <taxon>Neoptera</taxon>
        <taxon>Endopterygota</taxon>
        <taxon>Diptera</taxon>
        <taxon>Nematocera</taxon>
        <taxon>Culicoidea</taxon>
        <taxon>Culicidae</taxon>
        <taxon>Anophelinae</taxon>
        <taxon>Anopheles</taxon>
    </lineage>
</organism>
<accession>A0A182NN85</accession>
<feature type="modified residue" description="3-oxoalanine (Cys)" evidence="6">
    <location>
        <position position="75"/>
    </location>
</feature>
<comment type="PTM">
    <text evidence="6">The conversion to 3-oxoalanine (also known as C-formylglycine, FGly), of a serine or cysteine residue in prokaryotes and of a cysteine residue in eukaryotes, is critical for catalytic activity.</text>
</comment>
<evidence type="ECO:0000313" key="10">
    <source>
        <dbReference type="Proteomes" id="UP000075884"/>
    </source>
</evidence>
<dbReference type="PANTHER" id="PTHR43108">
    <property type="entry name" value="N-ACETYLGLUCOSAMINE-6-SULFATASE FAMILY MEMBER"/>
    <property type="match status" value="1"/>
</dbReference>
<dbReference type="EnsemblMetazoa" id="ADIR009120-RA">
    <property type="protein sequence ID" value="ADIR009120-PA"/>
    <property type="gene ID" value="ADIR009120"/>
</dbReference>
<dbReference type="PROSITE" id="PS00523">
    <property type="entry name" value="SULFATASE_1"/>
    <property type="match status" value="1"/>
</dbReference>
<dbReference type="Gene3D" id="3.40.720.10">
    <property type="entry name" value="Alkaline Phosphatase, subunit A"/>
    <property type="match status" value="1"/>
</dbReference>
<name>A0A182NN85_9DIPT</name>
<reference evidence="9" key="2">
    <citation type="submission" date="2020-05" db="UniProtKB">
        <authorList>
            <consortium name="EnsemblMetazoa"/>
        </authorList>
    </citation>
    <scope>IDENTIFICATION</scope>
    <source>
        <strain evidence="9">WRAIR2</strain>
    </source>
</reference>
<dbReference type="PANTHER" id="PTHR43108:SF8">
    <property type="entry name" value="SD21168P"/>
    <property type="match status" value="1"/>
</dbReference>
<keyword evidence="5" id="KW-0325">Glycoprotein</keyword>
<evidence type="ECO:0000256" key="2">
    <source>
        <dbReference type="ARBA" id="ARBA00008779"/>
    </source>
</evidence>
<dbReference type="STRING" id="7168.A0A182NN85"/>
<dbReference type="GO" id="GO:0008449">
    <property type="term" value="F:N-acetylglucosamine-6-sulfatase activity"/>
    <property type="evidence" value="ECO:0007669"/>
    <property type="project" value="InterPro"/>
</dbReference>
<dbReference type="Pfam" id="PF00884">
    <property type="entry name" value="Sulfatase"/>
    <property type="match status" value="1"/>
</dbReference>
<evidence type="ECO:0000256" key="7">
    <source>
        <dbReference type="SAM" id="SignalP"/>
    </source>
</evidence>
<dbReference type="InterPro" id="IPR024607">
    <property type="entry name" value="Sulfatase_CS"/>
</dbReference>
<feature type="domain" description="Sulfatase N-terminal" evidence="8">
    <location>
        <begin position="32"/>
        <end position="358"/>
    </location>
</feature>
<dbReference type="InterPro" id="IPR000917">
    <property type="entry name" value="Sulfatase_N"/>
</dbReference>
<evidence type="ECO:0000256" key="4">
    <source>
        <dbReference type="ARBA" id="ARBA00022801"/>
    </source>
</evidence>
<dbReference type="PIRSF" id="PIRSF036666">
    <property type="entry name" value="G6S"/>
    <property type="match status" value="1"/>
</dbReference>
<evidence type="ECO:0000256" key="1">
    <source>
        <dbReference type="ARBA" id="ARBA00001913"/>
    </source>
</evidence>
<comment type="cofactor">
    <cofactor evidence="1">
        <name>Ca(2+)</name>
        <dbReference type="ChEBI" id="CHEBI:29108"/>
    </cofactor>
</comment>
<protein>
    <recommendedName>
        <fullName evidence="8">Sulfatase N-terminal domain-containing protein</fullName>
    </recommendedName>
</protein>
<evidence type="ECO:0000256" key="5">
    <source>
        <dbReference type="ARBA" id="ARBA00023180"/>
    </source>
</evidence>
<dbReference type="GO" id="GO:0030203">
    <property type="term" value="P:glycosaminoglycan metabolic process"/>
    <property type="evidence" value="ECO:0007669"/>
    <property type="project" value="InterPro"/>
</dbReference>
<evidence type="ECO:0000259" key="8">
    <source>
        <dbReference type="Pfam" id="PF00884"/>
    </source>
</evidence>
<keyword evidence="10" id="KW-1185">Reference proteome</keyword>
<dbReference type="InterPro" id="IPR017850">
    <property type="entry name" value="Alkaline_phosphatase_core_sf"/>
</dbReference>